<dbReference type="PROSITE" id="PS00463">
    <property type="entry name" value="ZN2_CY6_FUNGAL_1"/>
    <property type="match status" value="1"/>
</dbReference>
<dbReference type="Proteomes" id="UP000224634">
    <property type="component" value="Unassembled WGS sequence"/>
</dbReference>
<reference evidence="7 8" key="1">
    <citation type="submission" date="2017-10" db="EMBL/GenBank/DDBJ databases">
        <title>Comparative genomics in systemic dimorphic fungi from Ajellomycetaceae.</title>
        <authorList>
            <person name="Munoz J.F."/>
            <person name="Mcewen J.G."/>
            <person name="Clay O.K."/>
            <person name="Cuomo C.A."/>
        </authorList>
    </citation>
    <scope>NUCLEOTIDE SEQUENCE [LARGE SCALE GENOMIC DNA]</scope>
    <source>
        <strain evidence="7 8">UAMH7299</strain>
    </source>
</reference>
<dbReference type="OrthoDB" id="4182640at2759"/>
<dbReference type="CDD" id="cd00067">
    <property type="entry name" value="GAL4"/>
    <property type="match status" value="1"/>
</dbReference>
<evidence type="ECO:0000259" key="6">
    <source>
        <dbReference type="PROSITE" id="PS50048"/>
    </source>
</evidence>
<comment type="caution">
    <text evidence="7">The sequence shown here is derived from an EMBL/GenBank/DDBJ whole genome shotgun (WGS) entry which is preliminary data.</text>
</comment>
<evidence type="ECO:0000256" key="5">
    <source>
        <dbReference type="SAM" id="MobiDB-lite"/>
    </source>
</evidence>
<keyword evidence="3" id="KW-0804">Transcription</keyword>
<organism evidence="7 8">
    <name type="scientific">Polytolypa hystricis (strain UAMH7299)</name>
    <dbReference type="NCBI Taxonomy" id="1447883"/>
    <lineage>
        <taxon>Eukaryota</taxon>
        <taxon>Fungi</taxon>
        <taxon>Dikarya</taxon>
        <taxon>Ascomycota</taxon>
        <taxon>Pezizomycotina</taxon>
        <taxon>Eurotiomycetes</taxon>
        <taxon>Eurotiomycetidae</taxon>
        <taxon>Onygenales</taxon>
        <taxon>Onygenales incertae sedis</taxon>
        <taxon>Polytolypa</taxon>
    </lineage>
</organism>
<dbReference type="Gene3D" id="4.10.240.10">
    <property type="entry name" value="Zn(2)-C6 fungal-type DNA-binding domain"/>
    <property type="match status" value="1"/>
</dbReference>
<accession>A0A2B7Z1H1</accession>
<feature type="compositionally biased region" description="Polar residues" evidence="5">
    <location>
        <begin position="119"/>
        <end position="135"/>
    </location>
</feature>
<dbReference type="InterPro" id="IPR053181">
    <property type="entry name" value="EcdB-like_regulator"/>
</dbReference>
<dbReference type="PANTHER" id="PTHR47785">
    <property type="entry name" value="ZN(II)2CYS6 TRANSCRIPTION FACTOR (EUROFUNG)-RELATED-RELATED"/>
    <property type="match status" value="1"/>
</dbReference>
<dbReference type="AlphaFoldDB" id="A0A2B7Z1H1"/>
<dbReference type="EMBL" id="PDNA01000011">
    <property type="protein sequence ID" value="PGH26922.1"/>
    <property type="molecule type" value="Genomic_DNA"/>
</dbReference>
<evidence type="ECO:0000256" key="4">
    <source>
        <dbReference type="ARBA" id="ARBA00023242"/>
    </source>
</evidence>
<dbReference type="SUPFAM" id="SSF57701">
    <property type="entry name" value="Zn2/Cys6 DNA-binding domain"/>
    <property type="match status" value="1"/>
</dbReference>
<keyword evidence="2" id="KW-0238">DNA-binding</keyword>
<feature type="region of interest" description="Disordered" evidence="5">
    <location>
        <begin position="116"/>
        <end position="135"/>
    </location>
</feature>
<name>A0A2B7Z1H1_POLH7</name>
<proteinExistence type="predicted"/>
<evidence type="ECO:0000313" key="8">
    <source>
        <dbReference type="Proteomes" id="UP000224634"/>
    </source>
</evidence>
<dbReference type="GO" id="GO:0000981">
    <property type="term" value="F:DNA-binding transcription factor activity, RNA polymerase II-specific"/>
    <property type="evidence" value="ECO:0007669"/>
    <property type="project" value="InterPro"/>
</dbReference>
<dbReference type="InterPro" id="IPR036864">
    <property type="entry name" value="Zn2-C6_fun-type_DNA-bd_sf"/>
</dbReference>
<protein>
    <recommendedName>
        <fullName evidence="6">Zn(2)-C6 fungal-type domain-containing protein</fullName>
    </recommendedName>
</protein>
<feature type="region of interest" description="Disordered" evidence="5">
    <location>
        <begin position="157"/>
        <end position="183"/>
    </location>
</feature>
<dbReference type="InterPro" id="IPR001138">
    <property type="entry name" value="Zn2Cys6_DnaBD"/>
</dbReference>
<feature type="domain" description="Zn(2)-C6 fungal-type" evidence="6">
    <location>
        <begin position="56"/>
        <end position="86"/>
    </location>
</feature>
<gene>
    <name evidence="7" type="ORF">AJ80_01303</name>
</gene>
<keyword evidence="4" id="KW-0539">Nucleus</keyword>
<evidence type="ECO:0000256" key="1">
    <source>
        <dbReference type="ARBA" id="ARBA00023015"/>
    </source>
</evidence>
<dbReference type="PANTHER" id="PTHR47785:SF6">
    <property type="entry name" value="ZN(II)2CYS6 TRANSCRIPTION FACTOR (EUROFUNG)"/>
    <property type="match status" value="1"/>
</dbReference>
<dbReference type="GO" id="GO:0003677">
    <property type="term" value="F:DNA binding"/>
    <property type="evidence" value="ECO:0007669"/>
    <property type="project" value="UniProtKB-KW"/>
</dbReference>
<dbReference type="STRING" id="1447883.A0A2B7Z1H1"/>
<keyword evidence="8" id="KW-1185">Reference proteome</keyword>
<keyword evidence="1" id="KW-0805">Transcription regulation</keyword>
<dbReference type="CDD" id="cd12148">
    <property type="entry name" value="fungal_TF_MHR"/>
    <property type="match status" value="1"/>
</dbReference>
<evidence type="ECO:0000256" key="3">
    <source>
        <dbReference type="ARBA" id="ARBA00023163"/>
    </source>
</evidence>
<dbReference type="SMART" id="SM00066">
    <property type="entry name" value="GAL4"/>
    <property type="match status" value="1"/>
</dbReference>
<dbReference type="Pfam" id="PF00172">
    <property type="entry name" value="Zn_clus"/>
    <property type="match status" value="1"/>
</dbReference>
<evidence type="ECO:0000313" key="7">
    <source>
        <dbReference type="EMBL" id="PGH26922.1"/>
    </source>
</evidence>
<dbReference type="GO" id="GO:0008270">
    <property type="term" value="F:zinc ion binding"/>
    <property type="evidence" value="ECO:0007669"/>
    <property type="project" value="InterPro"/>
</dbReference>
<dbReference type="PROSITE" id="PS50048">
    <property type="entry name" value="ZN2_CY6_FUNGAL_2"/>
    <property type="match status" value="1"/>
</dbReference>
<sequence>MSAKRKHDETMLGDPWPSQEAAVDVSASFSQSPPNNALQVKRTPAMGYPRRRVAVACEVCRLRRTRCDGVKPSCGFCTGIGVECQYRLPGGRSRPIEASPLEAIRRMEEKIAQLEEKTTSATQDAGVTGTHASPYSQLSNHSQVLLFQTETISPKSCDDNQHQVSYGHHRTSFTSSSRPNPDLAFRQTQGEAIVATPSLLKFRCPPSVRAESWDDEEVFYDDEMAAGEQLHMQMQESQLRPLDLSRKTTRYLQHNFVENFLRWMPICDIGECVSHVNEAYAVDFAQTSPSSCFAMLLFAIGNISEGKVGDLGGRLPGLDYLARGNVMIDSMSLMTRDLTILQCRVLQASYYQFAIRPLQTWNVISQASRDCMLMLSSSIPRKMDARRKQILHRIFWACSIIFTELEAVMNVHPIGLRQFHDVIPLPLSPNDGLDSYYFLAQASLSNLLMETLDVVGYQSGQVIWAPVVAGELRNQIKEWYSHLPPPIRFPSDTTPLFDPRKAFLRIQYLAMFVVINWPFVLQLLEVGETTTSSLDSMPESQIMQQPVKRCLKSCALLVGAAEETLARRGMGSQLTLWASYASLTSLILCYNSPALAFVPETRDDHPIRNGYEMLRTWDHLPIIRRGLERTRTMMLNAGIPVNDASASNQAEDYAIASSGNRDILQI</sequence>
<evidence type="ECO:0000256" key="2">
    <source>
        <dbReference type="ARBA" id="ARBA00023125"/>
    </source>
</evidence>